<sequence>MKNINFSKIGFNNSQDVLKKIKRDRDILKKALIKQQKSELNDSIMNLYTSGYQIKDWLKVEGYDGVEEYINFNIELKVCADLCNGAKHKILRTFRSKEDPVKNIYSSEITIDNSSYTSDSMMRIDSDTFYIEFESGKKYEILYFANRIVELWTKFI</sequence>
<dbReference type="OrthoDB" id="4737579at2"/>
<dbReference type="KEGG" id="pob:LPB03_02535"/>
<dbReference type="EMBL" id="LSFM01000013">
    <property type="protein sequence ID" value="OBY65889.1"/>
    <property type="molecule type" value="Genomic_DNA"/>
</dbReference>
<name>A0A1B8U278_9FLAO</name>
<dbReference type="STRING" id="1774273.LPB03_02535"/>
<reference evidence="2" key="1">
    <citation type="submission" date="2016-02" db="EMBL/GenBank/DDBJ databases">
        <authorList>
            <person name="Shin S.-K."/>
            <person name="Yi H."/>
            <person name="Kim E."/>
        </authorList>
    </citation>
    <scope>NUCLEOTIDE SEQUENCE [LARGE SCALE GENOMIC DNA]</scope>
    <source>
        <strain evidence="2">LPB0003</strain>
    </source>
</reference>
<keyword evidence="2" id="KW-1185">Reference proteome</keyword>
<comment type="caution">
    <text evidence="1">The sequence shown here is derived from an EMBL/GenBank/DDBJ whole genome shotgun (WGS) entry which is preliminary data.</text>
</comment>
<evidence type="ECO:0000313" key="2">
    <source>
        <dbReference type="Proteomes" id="UP000092584"/>
    </source>
</evidence>
<dbReference type="AlphaFoldDB" id="A0A1B8U278"/>
<dbReference type="Proteomes" id="UP000092584">
    <property type="component" value="Unassembled WGS sequence"/>
</dbReference>
<proteinExistence type="predicted"/>
<gene>
    <name evidence="1" type="ORF">LPB3_02545</name>
</gene>
<organism evidence="1 2">
    <name type="scientific">Polaribacter vadi</name>
    <dbReference type="NCBI Taxonomy" id="1774273"/>
    <lineage>
        <taxon>Bacteria</taxon>
        <taxon>Pseudomonadati</taxon>
        <taxon>Bacteroidota</taxon>
        <taxon>Flavobacteriia</taxon>
        <taxon>Flavobacteriales</taxon>
        <taxon>Flavobacteriaceae</taxon>
    </lineage>
</organism>
<dbReference type="RefSeq" id="WP_065318031.1">
    <property type="nucleotide sequence ID" value="NZ_CP017477.1"/>
</dbReference>
<accession>A0A1B8U278</accession>
<protein>
    <submittedName>
        <fullName evidence="1">Uncharacterized protein</fullName>
    </submittedName>
</protein>
<evidence type="ECO:0000313" key="1">
    <source>
        <dbReference type="EMBL" id="OBY65889.1"/>
    </source>
</evidence>